<dbReference type="Proteomes" id="UP000807353">
    <property type="component" value="Unassembled WGS sequence"/>
</dbReference>
<dbReference type="OrthoDB" id="3231188at2759"/>
<dbReference type="InterPro" id="IPR046521">
    <property type="entry name" value="DUF6698"/>
</dbReference>
<comment type="caution">
    <text evidence="3">The sequence shown here is derived from an EMBL/GenBank/DDBJ whole genome shotgun (WGS) entry which is preliminary data.</text>
</comment>
<reference evidence="3" key="1">
    <citation type="submission" date="2020-11" db="EMBL/GenBank/DDBJ databases">
        <authorList>
            <consortium name="DOE Joint Genome Institute"/>
            <person name="Ahrendt S."/>
            <person name="Riley R."/>
            <person name="Andreopoulos W."/>
            <person name="Labutti K."/>
            <person name="Pangilinan J."/>
            <person name="Ruiz-Duenas F.J."/>
            <person name="Barrasa J.M."/>
            <person name="Sanchez-Garcia M."/>
            <person name="Camarero S."/>
            <person name="Miyauchi S."/>
            <person name="Serrano A."/>
            <person name="Linde D."/>
            <person name="Babiker R."/>
            <person name="Drula E."/>
            <person name="Ayuso-Fernandez I."/>
            <person name="Pacheco R."/>
            <person name="Padilla G."/>
            <person name="Ferreira P."/>
            <person name="Barriuso J."/>
            <person name="Kellner H."/>
            <person name="Castanera R."/>
            <person name="Alfaro M."/>
            <person name="Ramirez L."/>
            <person name="Pisabarro A.G."/>
            <person name="Kuo A."/>
            <person name="Tritt A."/>
            <person name="Lipzen A."/>
            <person name="He G."/>
            <person name="Yan M."/>
            <person name="Ng V."/>
            <person name="Cullen D."/>
            <person name="Martin F."/>
            <person name="Rosso M.-N."/>
            <person name="Henrissat B."/>
            <person name="Hibbett D."/>
            <person name="Martinez A.T."/>
            <person name="Grigoriev I.V."/>
        </authorList>
    </citation>
    <scope>NUCLEOTIDE SEQUENCE</scope>
    <source>
        <strain evidence="3">CBS 247.69</strain>
    </source>
</reference>
<evidence type="ECO:0000256" key="1">
    <source>
        <dbReference type="SAM" id="Coils"/>
    </source>
</evidence>
<sequence>MSIDALEFALLALDTTSPSLAVLQSALKSCQIELQQARKEIRQLKIKNKTLKARASISTTSTSTLASTLASSGGRVITWLKSPCLHHRAQDIINFAKKVAAMEELWLSESVFMQPYPTTVPTLLERHASPDAYNHYIVHMLYTNLDPFMHQFFEHLPAFQDGVLHQQTEFRSAVVSSGQKHLLQNMASFNIPAACSQRTHDRSQEPVCIQLLSWMHSATHDTIKYDLYPPLVYEDINNKKSRLFYQPALMRIARIILFGPTALTKLALPPKSSGLKWGVIKTTPGLISVCVTIGIFLLSGDQVFESIGGKTKIPYAAQFQLRKKFLERVSDEKQTKALFKHWDDFVFAGAPPSVHETNHSIENTEFDEQEEAQHAFLCDAPEASNEEFDWDHNLDYGSDERRTNKDPSPPTHPSISAAFEAPGGAHTLVHPTTYTPTVPAISQCTTRPPPLSGTLTAFTPSINKVISYETSDMTTPPEIIQSFATMELINHTTPEIPNLTARGRGRGCGAKSRGTVVTDSVPRATRRSRK</sequence>
<keyword evidence="4" id="KW-1185">Reference proteome</keyword>
<feature type="region of interest" description="Disordered" evidence="2">
    <location>
        <begin position="389"/>
        <end position="419"/>
    </location>
</feature>
<accession>A0A9P6CJS2</accession>
<evidence type="ECO:0000313" key="3">
    <source>
        <dbReference type="EMBL" id="KAF9464620.1"/>
    </source>
</evidence>
<protein>
    <submittedName>
        <fullName evidence="3">Uncharacterized protein</fullName>
    </submittedName>
</protein>
<gene>
    <name evidence="3" type="ORF">BDZ94DRAFT_1307855</name>
</gene>
<organism evidence="3 4">
    <name type="scientific">Collybia nuda</name>
    <dbReference type="NCBI Taxonomy" id="64659"/>
    <lineage>
        <taxon>Eukaryota</taxon>
        <taxon>Fungi</taxon>
        <taxon>Dikarya</taxon>
        <taxon>Basidiomycota</taxon>
        <taxon>Agaricomycotina</taxon>
        <taxon>Agaricomycetes</taxon>
        <taxon>Agaricomycetidae</taxon>
        <taxon>Agaricales</taxon>
        <taxon>Tricholomatineae</taxon>
        <taxon>Clitocybaceae</taxon>
        <taxon>Collybia</taxon>
    </lineage>
</organism>
<name>A0A9P6CJS2_9AGAR</name>
<dbReference type="Pfam" id="PF20414">
    <property type="entry name" value="DUF6698"/>
    <property type="match status" value="1"/>
</dbReference>
<dbReference type="EMBL" id="MU150253">
    <property type="protein sequence ID" value="KAF9464620.1"/>
    <property type="molecule type" value="Genomic_DNA"/>
</dbReference>
<evidence type="ECO:0000313" key="4">
    <source>
        <dbReference type="Proteomes" id="UP000807353"/>
    </source>
</evidence>
<dbReference type="AlphaFoldDB" id="A0A9P6CJS2"/>
<proteinExistence type="predicted"/>
<keyword evidence="1" id="KW-0175">Coiled coil</keyword>
<feature type="region of interest" description="Disordered" evidence="2">
    <location>
        <begin position="502"/>
        <end position="530"/>
    </location>
</feature>
<feature type="compositionally biased region" description="Basic and acidic residues" evidence="2">
    <location>
        <begin position="390"/>
        <end position="405"/>
    </location>
</feature>
<evidence type="ECO:0000256" key="2">
    <source>
        <dbReference type="SAM" id="MobiDB-lite"/>
    </source>
</evidence>
<feature type="coiled-coil region" evidence="1">
    <location>
        <begin position="20"/>
        <end position="54"/>
    </location>
</feature>